<evidence type="ECO:0000259" key="6">
    <source>
        <dbReference type="PROSITE" id="PS51332"/>
    </source>
</evidence>
<dbReference type="InterPro" id="IPR007197">
    <property type="entry name" value="rSAM"/>
</dbReference>
<dbReference type="PANTHER" id="PTHR43409">
    <property type="entry name" value="ANAEROBIC MAGNESIUM-PROTOPORPHYRIN IX MONOMETHYL ESTER CYCLASE-RELATED"/>
    <property type="match status" value="1"/>
</dbReference>
<dbReference type="GO" id="GO:0008757">
    <property type="term" value="F:S-adenosylmethionine-dependent methyltransferase activity"/>
    <property type="evidence" value="ECO:0007669"/>
    <property type="project" value="InterPro"/>
</dbReference>
<name>A0A2J0L165_9BACT</name>
<protein>
    <submittedName>
        <fullName evidence="8">Uncharacterized protein</fullName>
    </submittedName>
</protein>
<dbReference type="SFLD" id="SFLDS00029">
    <property type="entry name" value="Radical_SAM"/>
    <property type="match status" value="1"/>
</dbReference>
<dbReference type="InterPro" id="IPR029063">
    <property type="entry name" value="SAM-dependent_MTases_sf"/>
</dbReference>
<evidence type="ECO:0000259" key="7">
    <source>
        <dbReference type="PROSITE" id="PS51918"/>
    </source>
</evidence>
<dbReference type="Pfam" id="PF08241">
    <property type="entry name" value="Methyltransf_11"/>
    <property type="match status" value="1"/>
</dbReference>
<comment type="cofactor">
    <cofactor evidence="1">
        <name>[4Fe-4S] cluster</name>
        <dbReference type="ChEBI" id="CHEBI:49883"/>
    </cofactor>
</comment>
<dbReference type="InterPro" id="IPR023404">
    <property type="entry name" value="rSAM_horseshoe"/>
</dbReference>
<evidence type="ECO:0000256" key="5">
    <source>
        <dbReference type="ARBA" id="ARBA00023014"/>
    </source>
</evidence>
<keyword evidence="4" id="KW-0408">Iron</keyword>
<dbReference type="InterPro" id="IPR051198">
    <property type="entry name" value="BchE-like"/>
</dbReference>
<dbReference type="Gene3D" id="3.80.30.20">
    <property type="entry name" value="tm_1862 like domain"/>
    <property type="match status" value="1"/>
</dbReference>
<dbReference type="SUPFAM" id="SSF53335">
    <property type="entry name" value="S-adenosyl-L-methionine-dependent methyltransferases"/>
    <property type="match status" value="1"/>
</dbReference>
<dbReference type="GO" id="GO:0051536">
    <property type="term" value="F:iron-sulfur cluster binding"/>
    <property type="evidence" value="ECO:0007669"/>
    <property type="project" value="UniProtKB-KW"/>
</dbReference>
<feature type="domain" description="B12-binding" evidence="6">
    <location>
        <begin position="1"/>
        <end position="144"/>
    </location>
</feature>
<accession>A0A2J0L165</accession>
<dbReference type="SMART" id="SM00729">
    <property type="entry name" value="Elp3"/>
    <property type="match status" value="1"/>
</dbReference>
<dbReference type="Pfam" id="PF04055">
    <property type="entry name" value="Radical_SAM"/>
    <property type="match status" value="1"/>
</dbReference>
<evidence type="ECO:0000313" key="9">
    <source>
        <dbReference type="Proteomes" id="UP000230052"/>
    </source>
</evidence>
<gene>
    <name evidence="8" type="ORF">COS99_03520</name>
</gene>
<dbReference type="Pfam" id="PF02310">
    <property type="entry name" value="B12-binding"/>
    <property type="match status" value="1"/>
</dbReference>
<dbReference type="CDD" id="cd01335">
    <property type="entry name" value="Radical_SAM"/>
    <property type="match status" value="1"/>
</dbReference>
<dbReference type="CDD" id="cd02068">
    <property type="entry name" value="radical_SAM_B12_BD"/>
    <property type="match status" value="1"/>
</dbReference>
<dbReference type="Proteomes" id="UP000230052">
    <property type="component" value="Unassembled WGS sequence"/>
</dbReference>
<dbReference type="GO" id="GO:0031419">
    <property type="term" value="F:cobalamin binding"/>
    <property type="evidence" value="ECO:0007669"/>
    <property type="project" value="InterPro"/>
</dbReference>
<dbReference type="SUPFAM" id="SSF102114">
    <property type="entry name" value="Radical SAM enzymes"/>
    <property type="match status" value="1"/>
</dbReference>
<dbReference type="PROSITE" id="PS51918">
    <property type="entry name" value="RADICAL_SAM"/>
    <property type="match status" value="1"/>
</dbReference>
<evidence type="ECO:0000256" key="2">
    <source>
        <dbReference type="ARBA" id="ARBA00022691"/>
    </source>
</evidence>
<dbReference type="InterPro" id="IPR006638">
    <property type="entry name" value="Elp3/MiaA/NifB-like_rSAM"/>
</dbReference>
<dbReference type="SFLD" id="SFLDG01082">
    <property type="entry name" value="B12-binding_domain_containing"/>
    <property type="match status" value="1"/>
</dbReference>
<evidence type="ECO:0000256" key="1">
    <source>
        <dbReference type="ARBA" id="ARBA00001966"/>
    </source>
</evidence>
<feature type="domain" description="Radical SAM core" evidence="7">
    <location>
        <begin position="183"/>
        <end position="411"/>
    </location>
</feature>
<evidence type="ECO:0000313" key="8">
    <source>
        <dbReference type="EMBL" id="PIU41853.1"/>
    </source>
</evidence>
<dbReference type="InterPro" id="IPR058240">
    <property type="entry name" value="rSAM_sf"/>
</dbReference>
<evidence type="ECO:0000256" key="4">
    <source>
        <dbReference type="ARBA" id="ARBA00023004"/>
    </source>
</evidence>
<comment type="caution">
    <text evidence="8">The sequence shown here is derived from an EMBL/GenBank/DDBJ whole genome shotgun (WGS) entry which is preliminary data.</text>
</comment>
<dbReference type="PROSITE" id="PS51332">
    <property type="entry name" value="B12_BINDING"/>
    <property type="match status" value="1"/>
</dbReference>
<dbReference type="InterPro" id="IPR013216">
    <property type="entry name" value="Methyltransf_11"/>
</dbReference>
<dbReference type="EMBL" id="PEWV01000032">
    <property type="protein sequence ID" value="PIU41853.1"/>
    <property type="molecule type" value="Genomic_DNA"/>
</dbReference>
<dbReference type="AlphaFoldDB" id="A0A2J0L165"/>
<dbReference type="Gene3D" id="3.40.50.150">
    <property type="entry name" value="Vaccinia Virus protein VP39"/>
    <property type="match status" value="1"/>
</dbReference>
<keyword evidence="5" id="KW-0411">Iron-sulfur</keyword>
<proteinExistence type="predicted"/>
<keyword evidence="2" id="KW-0949">S-adenosyl-L-methionine</keyword>
<dbReference type="CDD" id="cd02440">
    <property type="entry name" value="AdoMet_MTases"/>
    <property type="match status" value="1"/>
</dbReference>
<sequence length="810" mass="93909">MKVMFAAVGSEIISIEALSAILKQHGHECTLAFDRGLFDDKQYFSIPFLSKILSDKKQVIRDIIHYQPDLLAFSVFADNYQWCLDIARTVKKTINVPVIMGGVHPTSVPDTCIAEDCVDIICLGEGEYPLLELLESLKNRCVDYSIKNLWFKKDGEIIKNNPRSLMQNLDTLPLLDKELFKKYIPISDYYLTVTNKGCIATCSYCSQNFYAHWEKENNLSPFYRERSVESVISELKIMKERYNYKRVDIKNNILAASGSWTLEFLERYKKGIGVPLRIMGHPKTITPGIAAALKEAGCWHVQIGIESLNPCIRRKVLNRQETNEEIYHALNALDDAGLNYSVDVMVGLPGEKDEDVLQAIEFLSERKHMIRASIFWLEYFPEVDITKYALRNCIINEKYVTENINQGLQKNYLSTGSVVADKKKCNLLNFQILFRALPILPSNITKFILRKKLYIYFKYLPQIPVIIAADLLVSIIRKDQWALYVFRSYLWEISRRIKRFFNQTDPIEYNVKLIKEINHIYHESEAETYDSNHPEVLEGDILWWKNIASKRLNEARGRDGFKLSILDLGSGTGFVGNTIQNYLETIDTLVCYDLSYNMLLESKKRFKDSVCTQFIFFVQGDAEKLPFSDSTFDVITLNAVLHHLPDYGSCLKEIDRILNKNGLIIISHEQNKKFFTFAYLRLFAELFKMFGGGKKITDYHQAHINEHLKKIHLVKRDLSKTEIIKMVDFHSPAENSKILIDKNKGFIAKDIISDYFCKYKILQVQEYSTFFYRPFFKKGSVRYCLLKLFNRVVLHDKGTLIRLIIKKESS</sequence>
<organism evidence="8 9">
    <name type="scientific">Candidatus Aquitaenariimonas noxiae</name>
    <dbReference type="NCBI Taxonomy" id="1974741"/>
    <lineage>
        <taxon>Bacteria</taxon>
        <taxon>Pseudomonadati</taxon>
        <taxon>Candidatus Omnitrophota</taxon>
        <taxon>Candidatus Aquitaenariimonas</taxon>
    </lineage>
</organism>
<reference evidence="8 9" key="1">
    <citation type="submission" date="2017-09" db="EMBL/GenBank/DDBJ databases">
        <title>Depth-based differentiation of microbial function through sediment-hosted aquifers and enrichment of novel symbionts in the deep terrestrial subsurface.</title>
        <authorList>
            <person name="Probst A.J."/>
            <person name="Ladd B."/>
            <person name="Jarett J.K."/>
            <person name="Geller-Mcgrath D.E."/>
            <person name="Sieber C.M."/>
            <person name="Emerson J.B."/>
            <person name="Anantharaman K."/>
            <person name="Thomas B.C."/>
            <person name="Malmstrom R."/>
            <person name="Stieglmeier M."/>
            <person name="Klingl A."/>
            <person name="Woyke T."/>
            <person name="Ryan C.M."/>
            <person name="Banfield J.F."/>
        </authorList>
    </citation>
    <scope>NUCLEOTIDE SEQUENCE [LARGE SCALE GENOMIC DNA]</scope>
    <source>
        <strain evidence="8">CG07_land_8_20_14_0_80_42_15</strain>
    </source>
</reference>
<evidence type="ECO:0000256" key="3">
    <source>
        <dbReference type="ARBA" id="ARBA00022723"/>
    </source>
</evidence>
<dbReference type="GO" id="GO:0046872">
    <property type="term" value="F:metal ion binding"/>
    <property type="evidence" value="ECO:0007669"/>
    <property type="project" value="UniProtKB-KW"/>
</dbReference>
<keyword evidence="3" id="KW-0479">Metal-binding</keyword>
<dbReference type="InterPro" id="IPR006158">
    <property type="entry name" value="Cobalamin-bd"/>
</dbReference>
<dbReference type="Gene3D" id="3.40.50.280">
    <property type="entry name" value="Cobalamin-binding domain"/>
    <property type="match status" value="1"/>
</dbReference>